<dbReference type="InterPro" id="IPR019557">
    <property type="entry name" value="AminoTfrase-like_pln_mobile"/>
</dbReference>
<dbReference type="Proteomes" id="UP000825729">
    <property type="component" value="Unassembled WGS sequence"/>
</dbReference>
<name>A0AAV7FBE2_ARIFI</name>
<dbReference type="InterPro" id="IPR044824">
    <property type="entry name" value="MAIN-like"/>
</dbReference>
<proteinExistence type="predicted"/>
<feature type="region of interest" description="Disordered" evidence="1">
    <location>
        <begin position="458"/>
        <end position="550"/>
    </location>
</feature>
<evidence type="ECO:0000313" key="4">
    <source>
        <dbReference type="Proteomes" id="UP000825729"/>
    </source>
</evidence>
<protein>
    <recommendedName>
        <fullName evidence="2">Aminotransferase-like plant mobile domain-containing protein</fullName>
    </recommendedName>
</protein>
<dbReference type="PANTHER" id="PTHR46033">
    <property type="entry name" value="PROTEIN MAIN-LIKE 2"/>
    <property type="match status" value="1"/>
</dbReference>
<evidence type="ECO:0000256" key="1">
    <source>
        <dbReference type="SAM" id="MobiDB-lite"/>
    </source>
</evidence>
<dbReference type="EMBL" id="JAINDJ010000002">
    <property type="protein sequence ID" value="KAG9458309.1"/>
    <property type="molecule type" value="Genomic_DNA"/>
</dbReference>
<organism evidence="3 4">
    <name type="scientific">Aristolochia fimbriata</name>
    <name type="common">White veined hardy Dutchman's pipe vine</name>
    <dbReference type="NCBI Taxonomy" id="158543"/>
    <lineage>
        <taxon>Eukaryota</taxon>
        <taxon>Viridiplantae</taxon>
        <taxon>Streptophyta</taxon>
        <taxon>Embryophyta</taxon>
        <taxon>Tracheophyta</taxon>
        <taxon>Spermatophyta</taxon>
        <taxon>Magnoliopsida</taxon>
        <taxon>Magnoliidae</taxon>
        <taxon>Piperales</taxon>
        <taxon>Aristolochiaceae</taxon>
        <taxon>Aristolochia</taxon>
    </lineage>
</organism>
<evidence type="ECO:0000313" key="3">
    <source>
        <dbReference type="EMBL" id="KAG9458309.1"/>
    </source>
</evidence>
<dbReference type="PANTHER" id="PTHR46033:SF62">
    <property type="entry name" value="AMINOTRANSFERASE-LIKE PLANT MOBILE DOMAIN-CONTAINING PROTEIN"/>
    <property type="match status" value="1"/>
</dbReference>
<feature type="domain" description="Aminotransferase-like plant mobile" evidence="2">
    <location>
        <begin position="284"/>
        <end position="371"/>
    </location>
</feature>
<dbReference type="AlphaFoldDB" id="A0AAV7FBE2"/>
<evidence type="ECO:0000259" key="2">
    <source>
        <dbReference type="Pfam" id="PF10536"/>
    </source>
</evidence>
<keyword evidence="4" id="KW-1185">Reference proteome</keyword>
<gene>
    <name evidence="3" type="ORF">H6P81_002817</name>
</gene>
<feature type="domain" description="Aminotransferase-like plant mobile" evidence="2">
    <location>
        <begin position="184"/>
        <end position="226"/>
    </location>
</feature>
<dbReference type="Pfam" id="PF10536">
    <property type="entry name" value="PMD"/>
    <property type="match status" value="2"/>
</dbReference>
<comment type="caution">
    <text evidence="3">The sequence shown here is derived from an EMBL/GenBank/DDBJ whole genome shotgun (WGS) entry which is preliminary data.</text>
</comment>
<accession>A0AAV7FBE2</accession>
<feature type="compositionally biased region" description="Basic residues" evidence="1">
    <location>
        <begin position="527"/>
        <end position="539"/>
    </location>
</feature>
<reference evidence="3 4" key="1">
    <citation type="submission" date="2021-07" db="EMBL/GenBank/DDBJ databases">
        <title>The Aristolochia fimbriata genome: insights into angiosperm evolution, floral development and chemical biosynthesis.</title>
        <authorList>
            <person name="Jiao Y."/>
        </authorList>
    </citation>
    <scope>NUCLEOTIDE SEQUENCE [LARGE SCALE GENOMIC DNA]</scope>
    <source>
        <strain evidence="3">IBCAS-2021</strain>
        <tissue evidence="3">Leaf</tissue>
    </source>
</reference>
<dbReference type="GO" id="GO:0010073">
    <property type="term" value="P:meristem maintenance"/>
    <property type="evidence" value="ECO:0007669"/>
    <property type="project" value="InterPro"/>
</dbReference>
<sequence>MVKHGSQSMLVLFLKRDTYPYEMDNIRSLGNLGGTGEGAVIQFGGESSEDSNYISSSEDAWPNPVTEEVEEEEEVEFSLPTMGVPPLEKNDESYPGSWIGEMDMDVRAVAYVFPRPHRHRFCIRHIIANLKKRYSVKDLDKMVWRCVVMADTPLLYDQDSHRSEAIWHGESSVVETGQATDYLLLERWRSETNTFHLANSEMTITLKDVAILLGLRVDGFTVIGLTRGDWMELAIVLLRVALEWSALLDASPLYSCGRGNVFILDFRLLTLLKERALHDGPLGSRTPLICFEIVKMHVPNRVTLQFGLEQVTPLEDVEHVTGISPKGRAREDWAAYHRDYIARWEARTESIVTVSCAHTPRHAPSEYMTWYLSVTRRFISPPPAEPTMVYYARGYIEEALLGCVRNVVERVYCREAAMDPSLENPYLMEIGHYCQPILHSLPLLEGTIVGGEMSYGGEPSHVVEPTRDRAQRGRCARCRPTSETTTHCEDPDEVPVVPEPTVPDLPPVQTPEPEPEQPSKPEPSRHPPIRRIYTRRQKKAIGAPEPSSAL</sequence>
<feature type="compositionally biased region" description="Pro residues" evidence="1">
    <location>
        <begin position="497"/>
        <end position="516"/>
    </location>
</feature>